<comment type="caution">
    <text evidence="1">The sequence shown here is derived from an EMBL/GenBank/DDBJ whole genome shotgun (WGS) entry which is preliminary data.</text>
</comment>
<evidence type="ECO:0008006" key="3">
    <source>
        <dbReference type="Google" id="ProtNLM"/>
    </source>
</evidence>
<sequence>MTLRISNRSTLAAVLIIGGLLSGCTGGEGRAEAESPKLGQCKSLLGAQNVGAAVKSTGGSDVEVSGTPRADALAEGLVREAKQWKKSDLLHNSYTGCRMDAYEGEELSGTVDVSVKWSVLSVGMMDDPKNSRTWRQVNKSVYVAPEQGPARMQLLATCAVPGAAASQSSGLPLQFEVSGASLGAELRWELLRAFAQSVTEEMGCATPPVIPSVLPVAA</sequence>
<protein>
    <recommendedName>
        <fullName evidence="3">DUF3558 domain-containing protein</fullName>
    </recommendedName>
</protein>
<reference evidence="1 2" key="1">
    <citation type="submission" date="2023-04" db="EMBL/GenBank/DDBJ databases">
        <title>Genomic diversity of scab-causing Streptomyces spp. in the province of Quebec, Canada.</title>
        <authorList>
            <person name="Biessy A."/>
            <person name="Cadieux M."/>
            <person name="Ciotola M."/>
            <person name="Filion M."/>
        </authorList>
    </citation>
    <scope>NUCLEOTIDE SEQUENCE [LARGE SCALE GENOMIC DNA]</scope>
    <source>
        <strain evidence="1 2">B21-103</strain>
    </source>
</reference>
<dbReference type="PROSITE" id="PS51257">
    <property type="entry name" value="PROKAR_LIPOPROTEIN"/>
    <property type="match status" value="1"/>
</dbReference>
<organism evidence="1 2">
    <name type="scientific">Streptomyces silvae</name>
    <dbReference type="NCBI Taxonomy" id="2803812"/>
    <lineage>
        <taxon>Bacteria</taxon>
        <taxon>Bacillati</taxon>
        <taxon>Actinomycetota</taxon>
        <taxon>Actinomycetes</taxon>
        <taxon>Kitasatosporales</taxon>
        <taxon>Streptomycetaceae</taxon>
        <taxon>Streptomyces</taxon>
    </lineage>
</organism>
<dbReference type="Proteomes" id="UP001382181">
    <property type="component" value="Unassembled WGS sequence"/>
</dbReference>
<keyword evidence="2" id="KW-1185">Reference proteome</keyword>
<dbReference type="RefSeq" id="WP_147984937.1">
    <property type="nucleotide sequence ID" value="NZ_JARUMK010000001.1"/>
</dbReference>
<gene>
    <name evidence="1" type="ORF">QBA37_13230</name>
</gene>
<accession>A0ABU8A1E6</accession>
<name>A0ABU8A1E6_9ACTN</name>
<evidence type="ECO:0000313" key="1">
    <source>
        <dbReference type="EMBL" id="MEH0560203.1"/>
    </source>
</evidence>
<proteinExistence type="predicted"/>
<dbReference type="EMBL" id="JARUMK010000001">
    <property type="protein sequence ID" value="MEH0560203.1"/>
    <property type="molecule type" value="Genomic_DNA"/>
</dbReference>
<evidence type="ECO:0000313" key="2">
    <source>
        <dbReference type="Proteomes" id="UP001382181"/>
    </source>
</evidence>